<name>A0A9D1F148_9BACT</name>
<evidence type="ECO:0000256" key="1">
    <source>
        <dbReference type="SAM" id="MobiDB-lite"/>
    </source>
</evidence>
<dbReference type="EMBL" id="DVIU01000261">
    <property type="protein sequence ID" value="HIS37471.1"/>
    <property type="molecule type" value="Genomic_DNA"/>
</dbReference>
<feature type="region of interest" description="Disordered" evidence="1">
    <location>
        <begin position="128"/>
        <end position="154"/>
    </location>
</feature>
<feature type="region of interest" description="Disordered" evidence="1">
    <location>
        <begin position="298"/>
        <end position="328"/>
    </location>
</feature>
<sequence>MGFTITPRASYKPLGRQPFRPGQWQGYKAASKHTTYIQNNFFGSGYSTGMNYGNYGNYGSYCNHDNGMSKGMKWLLGLGVGTTLLGGILKMFGVGGNKETGAAAPAAQPAVNSEAAQNNDAIVARNIQPEKTEETPEEKGAVEQQPAEEDNNGIKWNDIKNMTCRDNSGKTLDITGKLTLGDNGNPPKSFTITDQSSGNVYKFELTSAKDGDKPVYTCTSRNGQAASSDNQYTLETKADGTPELVQYENQDNYSTGLKFGSVANNGGGAEQTFSETITVNTSVGPGTFTITANSKEELEKKKEQVENPKDPQTGKPFGPFVPSTDKESVTSDIFTNPWANFVTNLTASNQTNTAKTEQNVLNQIKSSTKYQNSEVSLSKNSDGSYQVHIKTQSGEESRRIADLNKFDINEFTSRT</sequence>
<protein>
    <submittedName>
        <fullName evidence="2">Uncharacterized protein</fullName>
    </submittedName>
</protein>
<evidence type="ECO:0000313" key="2">
    <source>
        <dbReference type="EMBL" id="HIS37471.1"/>
    </source>
</evidence>
<accession>A0A9D1F148</accession>
<proteinExistence type="predicted"/>
<evidence type="ECO:0000313" key="3">
    <source>
        <dbReference type="Proteomes" id="UP000823928"/>
    </source>
</evidence>
<reference evidence="2" key="2">
    <citation type="journal article" date="2021" name="PeerJ">
        <title>Extensive microbial diversity within the chicken gut microbiome revealed by metagenomics and culture.</title>
        <authorList>
            <person name="Gilroy R."/>
            <person name="Ravi A."/>
            <person name="Getino M."/>
            <person name="Pursley I."/>
            <person name="Horton D.L."/>
            <person name="Alikhan N.F."/>
            <person name="Baker D."/>
            <person name="Gharbi K."/>
            <person name="Hall N."/>
            <person name="Watson M."/>
            <person name="Adriaenssens E.M."/>
            <person name="Foster-Nyarko E."/>
            <person name="Jarju S."/>
            <person name="Secka A."/>
            <person name="Antonio M."/>
            <person name="Oren A."/>
            <person name="Chaudhuri R.R."/>
            <person name="La Ragione R."/>
            <person name="Hildebrand F."/>
            <person name="Pallen M.J."/>
        </authorList>
    </citation>
    <scope>NUCLEOTIDE SEQUENCE</scope>
    <source>
        <strain evidence="2">6276</strain>
    </source>
</reference>
<gene>
    <name evidence="2" type="ORF">IAC10_12770</name>
</gene>
<dbReference type="Proteomes" id="UP000823928">
    <property type="component" value="Unassembled WGS sequence"/>
</dbReference>
<reference evidence="2" key="1">
    <citation type="submission" date="2020-10" db="EMBL/GenBank/DDBJ databases">
        <authorList>
            <person name="Gilroy R."/>
        </authorList>
    </citation>
    <scope>NUCLEOTIDE SEQUENCE</scope>
    <source>
        <strain evidence="2">6276</strain>
    </source>
</reference>
<dbReference type="AlphaFoldDB" id="A0A9D1F148"/>
<comment type="caution">
    <text evidence="2">The sequence shown here is derived from an EMBL/GenBank/DDBJ whole genome shotgun (WGS) entry which is preliminary data.</text>
</comment>
<organism evidence="2 3">
    <name type="scientific">Candidatus Scatousia excrementigallinarum</name>
    <dbReference type="NCBI Taxonomy" id="2840935"/>
    <lineage>
        <taxon>Bacteria</taxon>
        <taxon>Candidatus Scatousia</taxon>
    </lineage>
</organism>
<feature type="compositionally biased region" description="Basic and acidic residues" evidence="1">
    <location>
        <begin position="128"/>
        <end position="141"/>
    </location>
</feature>
<feature type="compositionally biased region" description="Basic and acidic residues" evidence="1">
    <location>
        <begin position="298"/>
        <end position="309"/>
    </location>
</feature>